<feature type="transmembrane region" description="Helical" evidence="2">
    <location>
        <begin position="245"/>
        <end position="267"/>
    </location>
</feature>
<feature type="transmembrane region" description="Helical" evidence="2">
    <location>
        <begin position="287"/>
        <end position="304"/>
    </location>
</feature>
<dbReference type="RefSeq" id="WP_197004979.1">
    <property type="nucleotide sequence ID" value="NZ_BONS01000017.1"/>
</dbReference>
<evidence type="ECO:0000313" key="3">
    <source>
        <dbReference type="EMBL" id="MBG6138198.1"/>
    </source>
</evidence>
<keyword evidence="4" id="KW-1185">Reference proteome</keyword>
<accession>A0A8J7GCT6</accession>
<protein>
    <submittedName>
        <fullName evidence="3">Uncharacterized protein</fullName>
    </submittedName>
</protein>
<feature type="compositionally biased region" description="Low complexity" evidence="1">
    <location>
        <begin position="167"/>
        <end position="178"/>
    </location>
</feature>
<dbReference type="EMBL" id="JADOUF010000001">
    <property type="protein sequence ID" value="MBG6138198.1"/>
    <property type="molecule type" value="Genomic_DNA"/>
</dbReference>
<organism evidence="3 4">
    <name type="scientific">Longispora fulva</name>
    <dbReference type="NCBI Taxonomy" id="619741"/>
    <lineage>
        <taxon>Bacteria</taxon>
        <taxon>Bacillati</taxon>
        <taxon>Actinomycetota</taxon>
        <taxon>Actinomycetes</taxon>
        <taxon>Micromonosporales</taxon>
        <taxon>Micromonosporaceae</taxon>
        <taxon>Longispora</taxon>
    </lineage>
</organism>
<evidence type="ECO:0000256" key="1">
    <source>
        <dbReference type="SAM" id="MobiDB-lite"/>
    </source>
</evidence>
<proteinExistence type="predicted"/>
<keyword evidence="2" id="KW-0472">Membrane</keyword>
<comment type="caution">
    <text evidence="3">The sequence shown here is derived from an EMBL/GenBank/DDBJ whole genome shotgun (WGS) entry which is preliminary data.</text>
</comment>
<keyword evidence="2" id="KW-1133">Transmembrane helix</keyword>
<reference evidence="3" key="1">
    <citation type="submission" date="2020-11" db="EMBL/GenBank/DDBJ databases">
        <title>Sequencing the genomes of 1000 actinobacteria strains.</title>
        <authorList>
            <person name="Klenk H.-P."/>
        </authorList>
    </citation>
    <scope>NUCLEOTIDE SEQUENCE</scope>
    <source>
        <strain evidence="3">DSM 45356</strain>
    </source>
</reference>
<feature type="compositionally biased region" description="Basic and acidic residues" evidence="1">
    <location>
        <begin position="31"/>
        <end position="44"/>
    </location>
</feature>
<feature type="region of interest" description="Disordered" evidence="1">
    <location>
        <begin position="1"/>
        <end position="205"/>
    </location>
</feature>
<feature type="compositionally biased region" description="Polar residues" evidence="1">
    <location>
        <begin position="1"/>
        <end position="10"/>
    </location>
</feature>
<keyword evidence="2" id="KW-0812">Transmembrane</keyword>
<sequence length="305" mass="32846">MSYPEQSNPQRWYGEERDSRYSEPPYADQRPAGDYRPPEPRTADQQHPAEPAWATPRPEQYRSGEQQAWTPPAEGTPPVWDTPQPRAAESRIPEQQAAWTPEQRAGEQAWTPEQRPAEPAWTERPAAEAPTGGQRHQAERVPLLKGQPRPEQPTSGGFPTEQPAYDPPTTRVPTVVPDPARPGPGHPTEQVQLRRSEPSADGDGVYRSRRPVIAIGLAAVVGVLELVTLGLLGSSLMAKPIPASGVVAGVLLLLGLPVFAAGMYGMVTGAGRASERHGARILLRPPLSYLVIGLVLLVGAALAAG</sequence>
<feature type="transmembrane region" description="Helical" evidence="2">
    <location>
        <begin position="212"/>
        <end position="233"/>
    </location>
</feature>
<dbReference type="Proteomes" id="UP000622552">
    <property type="component" value="Unassembled WGS sequence"/>
</dbReference>
<evidence type="ECO:0000256" key="2">
    <source>
        <dbReference type="SAM" id="Phobius"/>
    </source>
</evidence>
<name>A0A8J7GCT6_9ACTN</name>
<dbReference type="AlphaFoldDB" id="A0A8J7GCT6"/>
<gene>
    <name evidence="3" type="ORF">IW245_004392</name>
</gene>
<evidence type="ECO:0000313" key="4">
    <source>
        <dbReference type="Proteomes" id="UP000622552"/>
    </source>
</evidence>